<evidence type="ECO:0000259" key="1">
    <source>
        <dbReference type="PROSITE" id="PS50943"/>
    </source>
</evidence>
<dbReference type="Gene3D" id="1.10.260.40">
    <property type="entry name" value="lambda repressor-like DNA-binding domains"/>
    <property type="match status" value="1"/>
</dbReference>
<dbReference type="Proteomes" id="UP000295515">
    <property type="component" value="Unassembled WGS sequence"/>
</dbReference>
<dbReference type="GO" id="GO:0003677">
    <property type="term" value="F:DNA binding"/>
    <property type="evidence" value="ECO:0007669"/>
    <property type="project" value="InterPro"/>
</dbReference>
<sequence length="164" mass="19195">MSLGSNLKSIRLFRKKTLKELGQGLGFSLSSADVRISQYESDKKKPRNDMIESLAHGLEVSPNAIDIPDIESYIGAIYTLFQLERTYGLKIDEMDGQPILRFDKLLPHEQSALFKYMENWLEVAKDFREGKITERQYEEWKYNFPKYSTLNANKQPHEDWLKNK</sequence>
<dbReference type="SMART" id="SM00530">
    <property type="entry name" value="HTH_XRE"/>
    <property type="match status" value="1"/>
</dbReference>
<dbReference type="AlphaFoldDB" id="A0A4R3Z798"/>
<reference evidence="2 3" key="1">
    <citation type="submission" date="2019-03" db="EMBL/GenBank/DDBJ databases">
        <title>Genomic Encyclopedia of Type Strains, Phase IV (KMG-IV): sequencing the most valuable type-strain genomes for metagenomic binning, comparative biology and taxonomic classification.</title>
        <authorList>
            <person name="Goeker M."/>
        </authorList>
    </citation>
    <scope>NUCLEOTIDE SEQUENCE [LARGE SCALE GENOMIC DNA]</scope>
    <source>
        <strain evidence="2 3">DSM 29487</strain>
    </source>
</reference>
<accession>A0A4R3Z798</accession>
<dbReference type="EMBL" id="SMCQ01000001">
    <property type="protein sequence ID" value="TCW03120.1"/>
    <property type="molecule type" value="Genomic_DNA"/>
</dbReference>
<feature type="domain" description="HTH cro/C1-type" evidence="1">
    <location>
        <begin position="7"/>
        <end position="65"/>
    </location>
</feature>
<dbReference type="PROSITE" id="PS50943">
    <property type="entry name" value="HTH_CROC1"/>
    <property type="match status" value="1"/>
</dbReference>
<dbReference type="RefSeq" id="WP_066444680.1">
    <property type="nucleotide sequence ID" value="NZ_JANKBF010000002.1"/>
</dbReference>
<organism evidence="2 3">
    <name type="scientific">Longibaculum muris</name>
    <dbReference type="NCBI Taxonomy" id="1796628"/>
    <lineage>
        <taxon>Bacteria</taxon>
        <taxon>Bacillati</taxon>
        <taxon>Bacillota</taxon>
        <taxon>Erysipelotrichia</taxon>
        <taxon>Erysipelotrichales</taxon>
        <taxon>Coprobacillaceae</taxon>
        <taxon>Longibaculum</taxon>
    </lineage>
</organism>
<evidence type="ECO:0000313" key="2">
    <source>
        <dbReference type="EMBL" id="TCW03120.1"/>
    </source>
</evidence>
<dbReference type="CDD" id="cd00093">
    <property type="entry name" value="HTH_XRE"/>
    <property type="match status" value="1"/>
</dbReference>
<dbReference type="SUPFAM" id="SSF47413">
    <property type="entry name" value="lambda repressor-like DNA-binding domains"/>
    <property type="match status" value="1"/>
</dbReference>
<dbReference type="GeneID" id="98914244"/>
<dbReference type="InterPro" id="IPR001387">
    <property type="entry name" value="Cro/C1-type_HTH"/>
</dbReference>
<evidence type="ECO:0000313" key="3">
    <source>
        <dbReference type="Proteomes" id="UP000295515"/>
    </source>
</evidence>
<protein>
    <submittedName>
        <fullName evidence="2">Helix-turn-helix protein</fullName>
    </submittedName>
</protein>
<comment type="caution">
    <text evidence="2">The sequence shown here is derived from an EMBL/GenBank/DDBJ whole genome shotgun (WGS) entry which is preliminary data.</text>
</comment>
<proteinExistence type="predicted"/>
<dbReference type="InterPro" id="IPR010982">
    <property type="entry name" value="Lambda_DNA-bd_dom_sf"/>
</dbReference>
<gene>
    <name evidence="2" type="ORF">EDD60_101427</name>
</gene>
<keyword evidence="3" id="KW-1185">Reference proteome</keyword>
<name>A0A4R3Z798_9FIRM</name>